<evidence type="ECO:0000313" key="8">
    <source>
        <dbReference type="Proteomes" id="UP000325081"/>
    </source>
</evidence>
<keyword evidence="4 7" id="KW-0413">Isomerase</keyword>
<gene>
    <name evidence="7" type="ORF">STAS_11269</name>
</gene>
<reference evidence="8" key="1">
    <citation type="journal article" date="2019" name="Curr. Biol.">
        <title>Genome Sequence of Striga asiatica Provides Insight into the Evolution of Plant Parasitism.</title>
        <authorList>
            <person name="Yoshida S."/>
            <person name="Kim S."/>
            <person name="Wafula E.K."/>
            <person name="Tanskanen J."/>
            <person name="Kim Y.M."/>
            <person name="Honaas L."/>
            <person name="Yang Z."/>
            <person name="Spallek T."/>
            <person name="Conn C.E."/>
            <person name="Ichihashi Y."/>
            <person name="Cheong K."/>
            <person name="Cui S."/>
            <person name="Der J.P."/>
            <person name="Gundlach H."/>
            <person name="Jiao Y."/>
            <person name="Hori C."/>
            <person name="Ishida J.K."/>
            <person name="Kasahara H."/>
            <person name="Kiba T."/>
            <person name="Kim M.S."/>
            <person name="Koo N."/>
            <person name="Laohavisit A."/>
            <person name="Lee Y.H."/>
            <person name="Lumba S."/>
            <person name="McCourt P."/>
            <person name="Mortimer J.C."/>
            <person name="Mutuku J.M."/>
            <person name="Nomura T."/>
            <person name="Sasaki-Sekimoto Y."/>
            <person name="Seto Y."/>
            <person name="Wang Y."/>
            <person name="Wakatake T."/>
            <person name="Sakakibara H."/>
            <person name="Demura T."/>
            <person name="Yamaguchi S."/>
            <person name="Yoneyama K."/>
            <person name="Manabe R.I."/>
            <person name="Nelson D.C."/>
            <person name="Schulman A.H."/>
            <person name="Timko M.P."/>
            <person name="dePamphilis C.W."/>
            <person name="Choi D."/>
            <person name="Shirasu K."/>
        </authorList>
    </citation>
    <scope>NUCLEOTIDE SEQUENCE [LARGE SCALE GENOMIC DNA]</scope>
    <source>
        <strain evidence="8">cv. UVA1</strain>
    </source>
</reference>
<keyword evidence="8" id="KW-1185">Reference proteome</keyword>
<keyword evidence="3" id="KW-0697">Rotamase</keyword>
<evidence type="ECO:0000256" key="3">
    <source>
        <dbReference type="ARBA" id="ARBA00023110"/>
    </source>
</evidence>
<sequence length="268" mass="29722">MAFWGIEVEPGKPYFHYSDDEKGRLHVSQAALGAGSSTKSSILQCKVGDKKPICLCSLLPEKIETCALNLEFEEGEEATFSIIGSHRIEVEPGKPYVHYSDEEKGRLHVSQETLGAGSSTKKRILQCKVGDKKPIYLCSLLPEKLENCALNLEFDEGEEATFSIIGSHNVRLSGFFYGDNENQDNLEDDYGLYPSAFVGYVSAVAKRPRDGSKELLVFEPLLLNEASSSRLPISSGKCQCHHDEASSHRRRPEPHWVSVGHRESQSCS</sequence>
<evidence type="ECO:0000313" key="7">
    <source>
        <dbReference type="EMBL" id="GER35009.1"/>
    </source>
</evidence>
<dbReference type="EC" id="5.2.1.8" evidence="2"/>
<dbReference type="Gene3D" id="2.60.120.340">
    <property type="entry name" value="Nucleoplasmin core domain"/>
    <property type="match status" value="2"/>
</dbReference>
<dbReference type="EMBL" id="BKCP01004960">
    <property type="protein sequence ID" value="GER35009.1"/>
    <property type="molecule type" value="Genomic_DNA"/>
</dbReference>
<dbReference type="GO" id="GO:0003755">
    <property type="term" value="F:peptidyl-prolyl cis-trans isomerase activity"/>
    <property type="evidence" value="ECO:0007669"/>
    <property type="project" value="UniProtKB-KW"/>
</dbReference>
<accession>A0A5A7PQH7</accession>
<evidence type="ECO:0000256" key="2">
    <source>
        <dbReference type="ARBA" id="ARBA00013194"/>
    </source>
</evidence>
<feature type="domain" description="Nucleoplasmin-like" evidence="6">
    <location>
        <begin position="3"/>
        <end position="88"/>
    </location>
</feature>
<protein>
    <recommendedName>
        <fullName evidence="2">peptidylprolyl isomerase</fullName>
        <ecNumber evidence="2">5.2.1.8</ecNumber>
    </recommendedName>
</protein>
<dbReference type="PANTHER" id="PTHR43811:SF19">
    <property type="entry name" value="39 KDA FK506-BINDING NUCLEAR PROTEIN"/>
    <property type="match status" value="1"/>
</dbReference>
<dbReference type="Pfam" id="PF17800">
    <property type="entry name" value="NPL"/>
    <property type="match status" value="1"/>
</dbReference>
<evidence type="ECO:0000256" key="1">
    <source>
        <dbReference type="ARBA" id="ARBA00000971"/>
    </source>
</evidence>
<comment type="catalytic activity">
    <reaction evidence="1">
        <text>[protein]-peptidylproline (omega=180) = [protein]-peptidylproline (omega=0)</text>
        <dbReference type="Rhea" id="RHEA:16237"/>
        <dbReference type="Rhea" id="RHEA-COMP:10747"/>
        <dbReference type="Rhea" id="RHEA-COMP:10748"/>
        <dbReference type="ChEBI" id="CHEBI:83833"/>
        <dbReference type="ChEBI" id="CHEBI:83834"/>
        <dbReference type="EC" id="5.2.1.8"/>
    </reaction>
</comment>
<name>A0A5A7PQH7_STRAF</name>
<feature type="region of interest" description="Disordered" evidence="5">
    <location>
        <begin position="242"/>
        <end position="268"/>
    </location>
</feature>
<comment type="caution">
    <text evidence="7">The sequence shown here is derived from an EMBL/GenBank/DDBJ whole genome shotgun (WGS) entry which is preliminary data.</text>
</comment>
<evidence type="ECO:0000256" key="5">
    <source>
        <dbReference type="SAM" id="MobiDB-lite"/>
    </source>
</evidence>
<dbReference type="OrthoDB" id="1902587at2759"/>
<evidence type="ECO:0000259" key="6">
    <source>
        <dbReference type="Pfam" id="PF17800"/>
    </source>
</evidence>
<organism evidence="7 8">
    <name type="scientific">Striga asiatica</name>
    <name type="common">Asiatic witchweed</name>
    <name type="synonym">Buchnera asiatica</name>
    <dbReference type="NCBI Taxonomy" id="4170"/>
    <lineage>
        <taxon>Eukaryota</taxon>
        <taxon>Viridiplantae</taxon>
        <taxon>Streptophyta</taxon>
        <taxon>Embryophyta</taxon>
        <taxon>Tracheophyta</taxon>
        <taxon>Spermatophyta</taxon>
        <taxon>Magnoliopsida</taxon>
        <taxon>eudicotyledons</taxon>
        <taxon>Gunneridae</taxon>
        <taxon>Pentapetalae</taxon>
        <taxon>asterids</taxon>
        <taxon>lamiids</taxon>
        <taxon>Lamiales</taxon>
        <taxon>Orobanchaceae</taxon>
        <taxon>Buchnereae</taxon>
        <taxon>Striga</taxon>
    </lineage>
</organism>
<evidence type="ECO:0000256" key="4">
    <source>
        <dbReference type="ARBA" id="ARBA00023235"/>
    </source>
</evidence>
<proteinExistence type="predicted"/>
<dbReference type="PANTHER" id="PTHR43811">
    <property type="entry name" value="FKBP-TYPE PEPTIDYL-PROLYL CIS-TRANS ISOMERASE FKPA"/>
    <property type="match status" value="1"/>
</dbReference>
<dbReference type="Proteomes" id="UP000325081">
    <property type="component" value="Unassembled WGS sequence"/>
</dbReference>
<dbReference type="AlphaFoldDB" id="A0A5A7PQH7"/>
<dbReference type="InterPro" id="IPR041232">
    <property type="entry name" value="NPL"/>
</dbReference>